<keyword evidence="3 6" id="KW-0032">Aminotransferase</keyword>
<dbReference type="EC" id="2.6.1.9" evidence="6"/>
<proteinExistence type="inferred from homology"/>
<feature type="domain" description="Aminotransferase class I/classII large" evidence="7">
    <location>
        <begin position="68"/>
        <end position="392"/>
    </location>
</feature>
<dbReference type="HAMAP" id="MF_01023">
    <property type="entry name" value="HisC_aminotrans_2"/>
    <property type="match status" value="1"/>
</dbReference>
<dbReference type="InterPro" id="IPR015424">
    <property type="entry name" value="PyrdxlP-dep_Trfase"/>
</dbReference>
<organism evidence="8 9">
    <name type="scientific">Candidatus Obscuribacter phosphatis</name>
    <dbReference type="NCBI Taxonomy" id="1906157"/>
    <lineage>
        <taxon>Bacteria</taxon>
        <taxon>Bacillati</taxon>
        <taxon>Candidatus Melainabacteria</taxon>
        <taxon>Candidatus Obscuribacterales</taxon>
        <taxon>Candidatus Obscuribacteraceae</taxon>
        <taxon>Candidatus Obscuribacter</taxon>
    </lineage>
</organism>
<accession>A0A8J7PBE1</accession>
<comment type="cofactor">
    <cofactor evidence="1 6">
        <name>pyridoxal 5'-phosphate</name>
        <dbReference type="ChEBI" id="CHEBI:597326"/>
    </cofactor>
</comment>
<evidence type="ECO:0000256" key="2">
    <source>
        <dbReference type="ARBA" id="ARBA00011738"/>
    </source>
</evidence>
<dbReference type="Gene3D" id="3.90.1150.10">
    <property type="entry name" value="Aspartate Aminotransferase, domain 1"/>
    <property type="match status" value="1"/>
</dbReference>
<evidence type="ECO:0000256" key="5">
    <source>
        <dbReference type="ARBA" id="ARBA00022898"/>
    </source>
</evidence>
<evidence type="ECO:0000259" key="7">
    <source>
        <dbReference type="Pfam" id="PF00155"/>
    </source>
</evidence>
<dbReference type="Proteomes" id="UP000664277">
    <property type="component" value="Unassembled WGS sequence"/>
</dbReference>
<evidence type="ECO:0000256" key="4">
    <source>
        <dbReference type="ARBA" id="ARBA00022679"/>
    </source>
</evidence>
<keyword evidence="5 6" id="KW-0663">Pyridoxal phosphate</keyword>
<dbReference type="InterPro" id="IPR050106">
    <property type="entry name" value="HistidinolP_aminotransfase"/>
</dbReference>
<gene>
    <name evidence="6" type="primary">hisC</name>
    <name evidence="8" type="ORF">J0M35_00160</name>
</gene>
<keyword evidence="6" id="KW-0368">Histidine biosynthesis</keyword>
<dbReference type="UniPathway" id="UPA00031">
    <property type="reaction ID" value="UER00012"/>
</dbReference>
<comment type="pathway">
    <text evidence="6">Amino-acid biosynthesis; L-histidine biosynthesis; L-histidine from 5-phospho-alpha-D-ribose 1-diphosphate: step 7/9.</text>
</comment>
<evidence type="ECO:0000256" key="6">
    <source>
        <dbReference type="HAMAP-Rule" id="MF_01023"/>
    </source>
</evidence>
<evidence type="ECO:0000313" key="8">
    <source>
        <dbReference type="EMBL" id="MBN8658748.1"/>
    </source>
</evidence>
<protein>
    <recommendedName>
        <fullName evidence="6">Histidinol-phosphate aminotransferase</fullName>
        <ecNumber evidence="6">2.6.1.9</ecNumber>
    </recommendedName>
    <alternativeName>
        <fullName evidence="6">Imidazole acetol-phosphate transaminase</fullName>
    </alternativeName>
</protein>
<comment type="similarity">
    <text evidence="6">Belongs to the class-II pyridoxal-phosphate-dependent aminotransferase family. Histidinol-phosphate aminotransferase subfamily.</text>
</comment>
<dbReference type="PANTHER" id="PTHR43643">
    <property type="entry name" value="HISTIDINOL-PHOSPHATE AMINOTRANSFERASE 2"/>
    <property type="match status" value="1"/>
</dbReference>
<dbReference type="AlphaFoldDB" id="A0A8J7PBE1"/>
<dbReference type="GO" id="GO:0030170">
    <property type="term" value="F:pyridoxal phosphate binding"/>
    <property type="evidence" value="ECO:0007669"/>
    <property type="project" value="InterPro"/>
</dbReference>
<evidence type="ECO:0000313" key="9">
    <source>
        <dbReference type="Proteomes" id="UP000664277"/>
    </source>
</evidence>
<dbReference type="Gene3D" id="3.40.640.10">
    <property type="entry name" value="Type I PLP-dependent aspartate aminotransferase-like (Major domain)"/>
    <property type="match status" value="1"/>
</dbReference>
<dbReference type="InterPro" id="IPR005861">
    <property type="entry name" value="HisP_aminotrans"/>
</dbReference>
<comment type="catalytic activity">
    <reaction evidence="6">
        <text>L-histidinol phosphate + 2-oxoglutarate = 3-(imidazol-4-yl)-2-oxopropyl phosphate + L-glutamate</text>
        <dbReference type="Rhea" id="RHEA:23744"/>
        <dbReference type="ChEBI" id="CHEBI:16810"/>
        <dbReference type="ChEBI" id="CHEBI:29985"/>
        <dbReference type="ChEBI" id="CHEBI:57766"/>
        <dbReference type="ChEBI" id="CHEBI:57980"/>
        <dbReference type="EC" id="2.6.1.9"/>
    </reaction>
</comment>
<name>A0A8J7PBE1_9BACT</name>
<dbReference type="InterPro" id="IPR001917">
    <property type="entry name" value="Aminotrans_II_pyridoxalP_BS"/>
</dbReference>
<dbReference type="GO" id="GO:0004400">
    <property type="term" value="F:histidinol-phosphate transaminase activity"/>
    <property type="evidence" value="ECO:0007669"/>
    <property type="project" value="UniProtKB-UniRule"/>
</dbReference>
<dbReference type="NCBIfam" id="TIGR01141">
    <property type="entry name" value="hisC"/>
    <property type="match status" value="1"/>
</dbReference>
<dbReference type="GO" id="GO:0000105">
    <property type="term" value="P:L-histidine biosynthetic process"/>
    <property type="evidence" value="ECO:0007669"/>
    <property type="project" value="UniProtKB-UniRule"/>
</dbReference>
<comment type="subunit">
    <text evidence="2 6">Homodimer.</text>
</comment>
<dbReference type="PANTHER" id="PTHR43643:SF3">
    <property type="entry name" value="HISTIDINOL-PHOSPHATE AMINOTRANSFERASE"/>
    <property type="match status" value="1"/>
</dbReference>
<sequence>MATFIQQLASMSQQLALVSDPKNTIRFSPDSQPEVPKRLVPPHVESLKPYQPGRPPEELKKELGIERFINMASNENPLGPPPSALAAIQANLTEINRYPDLCGTKLREALAERFATKVDNIALGSGSESTMANIIRAFLHDDDEVLTSQGTFIGLYVLVKAQGIKLNTVPLKNYHFDLDAIADAVTPKTKIIYLCNPNNPTGTIFTRTEFENFIRKVPEHVLVILDEAYYEFAAHNPEYPDSMRYRLDNVLTLRTFAKAYGMAGIRLGYGLGHEYLIDYVNRIKLPFEPNILAQSAGLAALHDDEYLEHTLLNNEEGMAYLTGEFDKLGLQRIPSYSNFIMIEMGSQEKVARIHEGLLRHGIAIRPLTAFGLPTCWRVSIGLPQENELLIKALKNIL</sequence>
<reference evidence="8" key="1">
    <citation type="submission" date="2021-02" db="EMBL/GenBank/DDBJ databases">
        <title>Genome-Resolved Metagenomics of a Microbial Community Performing Photosynthetic Biological Nutrient Removal.</title>
        <authorList>
            <person name="Mcdaniel E.A."/>
        </authorList>
    </citation>
    <scope>NUCLEOTIDE SEQUENCE</scope>
    <source>
        <strain evidence="8">UWPOB_OBS1</strain>
    </source>
</reference>
<dbReference type="PROSITE" id="PS00599">
    <property type="entry name" value="AA_TRANSFER_CLASS_2"/>
    <property type="match status" value="1"/>
</dbReference>
<dbReference type="EMBL" id="JAFLCK010000001">
    <property type="protein sequence ID" value="MBN8658748.1"/>
    <property type="molecule type" value="Genomic_DNA"/>
</dbReference>
<comment type="caution">
    <text evidence="8">The sequence shown here is derived from an EMBL/GenBank/DDBJ whole genome shotgun (WGS) entry which is preliminary data.</text>
</comment>
<dbReference type="InterPro" id="IPR004839">
    <property type="entry name" value="Aminotransferase_I/II_large"/>
</dbReference>
<dbReference type="InterPro" id="IPR015421">
    <property type="entry name" value="PyrdxlP-dep_Trfase_major"/>
</dbReference>
<keyword evidence="6" id="KW-0028">Amino-acid biosynthesis</keyword>
<keyword evidence="4 6" id="KW-0808">Transferase</keyword>
<dbReference type="SUPFAM" id="SSF53383">
    <property type="entry name" value="PLP-dependent transferases"/>
    <property type="match status" value="1"/>
</dbReference>
<dbReference type="InterPro" id="IPR015422">
    <property type="entry name" value="PyrdxlP-dep_Trfase_small"/>
</dbReference>
<evidence type="ECO:0000256" key="1">
    <source>
        <dbReference type="ARBA" id="ARBA00001933"/>
    </source>
</evidence>
<dbReference type="CDD" id="cd00609">
    <property type="entry name" value="AAT_like"/>
    <property type="match status" value="1"/>
</dbReference>
<feature type="modified residue" description="N6-(pyridoxal phosphate)lysine" evidence="6">
    <location>
        <position position="258"/>
    </location>
</feature>
<dbReference type="Pfam" id="PF00155">
    <property type="entry name" value="Aminotran_1_2"/>
    <property type="match status" value="1"/>
</dbReference>
<evidence type="ECO:0000256" key="3">
    <source>
        <dbReference type="ARBA" id="ARBA00022576"/>
    </source>
</evidence>